<feature type="non-terminal residue" evidence="1">
    <location>
        <position position="1"/>
    </location>
</feature>
<comment type="caution">
    <text evidence="1">The sequence shown here is derived from an EMBL/GenBank/DDBJ whole genome shotgun (WGS) entry which is preliminary data.</text>
</comment>
<reference evidence="1" key="2">
    <citation type="journal article" date="2016" name="Fungal Biol.">
        <title>Ochratoxin A production by Penicillium thymicola.</title>
        <authorList>
            <person name="Nguyen H.D.T."/>
            <person name="McMullin D.R."/>
            <person name="Ponomareva E."/>
            <person name="Riley R."/>
            <person name="Pomraning K.R."/>
            <person name="Baker S.E."/>
            <person name="Seifert K.A."/>
        </authorList>
    </citation>
    <scope>NUCLEOTIDE SEQUENCE</scope>
    <source>
        <strain evidence="1">DAOM 180753</strain>
    </source>
</reference>
<protein>
    <submittedName>
        <fullName evidence="1">Uncharacterized protein</fullName>
    </submittedName>
</protein>
<keyword evidence="2" id="KW-1185">Reference proteome</keyword>
<accession>A0AAI9T693</accession>
<reference evidence="1" key="1">
    <citation type="submission" date="2015-06" db="EMBL/GenBank/DDBJ databases">
        <authorList>
            <person name="Nguyen H."/>
        </authorList>
    </citation>
    <scope>NUCLEOTIDE SEQUENCE</scope>
    <source>
        <strain evidence="1">DAOM 180753</strain>
    </source>
</reference>
<dbReference type="EMBL" id="LACB01000865">
    <property type="protein sequence ID" value="KAJ9481208.1"/>
    <property type="molecule type" value="Genomic_DNA"/>
</dbReference>
<evidence type="ECO:0000313" key="2">
    <source>
        <dbReference type="Proteomes" id="UP001227192"/>
    </source>
</evidence>
<sequence>TPENHVTTGTEHTKVHNTVSHQCRHITIVEITG</sequence>
<name>A0AAI9T693_PENTH</name>
<dbReference type="AlphaFoldDB" id="A0AAI9T693"/>
<organism evidence="1 2">
    <name type="scientific">Penicillium thymicola</name>
    <dbReference type="NCBI Taxonomy" id="293382"/>
    <lineage>
        <taxon>Eukaryota</taxon>
        <taxon>Fungi</taxon>
        <taxon>Dikarya</taxon>
        <taxon>Ascomycota</taxon>
        <taxon>Pezizomycotina</taxon>
        <taxon>Eurotiomycetes</taxon>
        <taxon>Eurotiomycetidae</taxon>
        <taxon>Eurotiales</taxon>
        <taxon>Aspergillaceae</taxon>
        <taxon>Penicillium</taxon>
    </lineage>
</organism>
<gene>
    <name evidence="1" type="ORF">VN97_g12287</name>
</gene>
<dbReference type="Proteomes" id="UP001227192">
    <property type="component" value="Unassembled WGS sequence"/>
</dbReference>
<proteinExistence type="predicted"/>
<evidence type="ECO:0000313" key="1">
    <source>
        <dbReference type="EMBL" id="KAJ9481208.1"/>
    </source>
</evidence>